<gene>
    <name evidence="1" type="ORF">N7539_007887</name>
</gene>
<accession>A0A9X0BND8</accession>
<dbReference type="RefSeq" id="XP_056787353.1">
    <property type="nucleotide sequence ID" value="XM_056937488.1"/>
</dbReference>
<dbReference type="GeneID" id="81627737"/>
<sequence>MERIQCDMANVFQHPNQLQGTVSEGFGTSTGSAGQESHIADSTICSSSASALEALAFTASQHQESTGGHADAPDKVNPVCGLTLPRVAGQPLLDRYPIRLCRIYSAEISLRQRSLQILPGLDTAGVFIAGGLRHRFNSISS</sequence>
<keyword evidence="2" id="KW-1185">Reference proteome</keyword>
<dbReference type="AlphaFoldDB" id="A0A9X0BND8"/>
<name>A0A9X0BND8_9EURO</name>
<evidence type="ECO:0000313" key="1">
    <source>
        <dbReference type="EMBL" id="KAJ5475600.1"/>
    </source>
</evidence>
<organism evidence="1 2">
    <name type="scientific">Penicillium diatomitis</name>
    <dbReference type="NCBI Taxonomy" id="2819901"/>
    <lineage>
        <taxon>Eukaryota</taxon>
        <taxon>Fungi</taxon>
        <taxon>Dikarya</taxon>
        <taxon>Ascomycota</taxon>
        <taxon>Pezizomycotina</taxon>
        <taxon>Eurotiomycetes</taxon>
        <taxon>Eurotiomycetidae</taxon>
        <taxon>Eurotiales</taxon>
        <taxon>Aspergillaceae</taxon>
        <taxon>Penicillium</taxon>
    </lineage>
</organism>
<comment type="caution">
    <text evidence="1">The sequence shown here is derived from an EMBL/GenBank/DDBJ whole genome shotgun (WGS) entry which is preliminary data.</text>
</comment>
<reference evidence="1" key="2">
    <citation type="journal article" date="2023" name="IMA Fungus">
        <title>Comparative genomic study of the Penicillium genus elucidates a diverse pangenome and 15 lateral gene transfer events.</title>
        <authorList>
            <person name="Petersen C."/>
            <person name="Sorensen T."/>
            <person name="Nielsen M.R."/>
            <person name="Sondergaard T.E."/>
            <person name="Sorensen J.L."/>
            <person name="Fitzpatrick D.A."/>
            <person name="Frisvad J.C."/>
            <person name="Nielsen K.L."/>
        </authorList>
    </citation>
    <scope>NUCLEOTIDE SEQUENCE</scope>
    <source>
        <strain evidence="1">IBT 30728</strain>
    </source>
</reference>
<reference evidence="1" key="1">
    <citation type="submission" date="2022-12" db="EMBL/GenBank/DDBJ databases">
        <authorList>
            <person name="Petersen C."/>
        </authorList>
    </citation>
    <scope>NUCLEOTIDE SEQUENCE</scope>
    <source>
        <strain evidence="1">IBT 30728</strain>
    </source>
</reference>
<dbReference type="EMBL" id="JAPWDQ010000011">
    <property type="protein sequence ID" value="KAJ5475600.1"/>
    <property type="molecule type" value="Genomic_DNA"/>
</dbReference>
<dbReference type="Proteomes" id="UP001148312">
    <property type="component" value="Unassembled WGS sequence"/>
</dbReference>
<protein>
    <submittedName>
        <fullName evidence="1">Uncharacterized protein</fullName>
    </submittedName>
</protein>
<proteinExistence type="predicted"/>
<evidence type="ECO:0000313" key="2">
    <source>
        <dbReference type="Proteomes" id="UP001148312"/>
    </source>
</evidence>